<protein>
    <submittedName>
        <fullName evidence="1">Uncharacterized protein</fullName>
    </submittedName>
</protein>
<organism evidence="1">
    <name type="scientific">Anguilla anguilla</name>
    <name type="common">European freshwater eel</name>
    <name type="synonym">Muraena anguilla</name>
    <dbReference type="NCBI Taxonomy" id="7936"/>
    <lineage>
        <taxon>Eukaryota</taxon>
        <taxon>Metazoa</taxon>
        <taxon>Chordata</taxon>
        <taxon>Craniata</taxon>
        <taxon>Vertebrata</taxon>
        <taxon>Euteleostomi</taxon>
        <taxon>Actinopterygii</taxon>
        <taxon>Neopterygii</taxon>
        <taxon>Teleostei</taxon>
        <taxon>Anguilliformes</taxon>
        <taxon>Anguillidae</taxon>
        <taxon>Anguilla</taxon>
    </lineage>
</organism>
<reference evidence="1" key="1">
    <citation type="submission" date="2014-11" db="EMBL/GenBank/DDBJ databases">
        <authorList>
            <person name="Amaro Gonzalez C."/>
        </authorList>
    </citation>
    <scope>NUCLEOTIDE SEQUENCE</scope>
</reference>
<dbReference type="AlphaFoldDB" id="A0A0E9T2X8"/>
<name>A0A0E9T2X8_ANGAN</name>
<dbReference type="EMBL" id="GBXM01060623">
    <property type="protein sequence ID" value="JAH47954.1"/>
    <property type="molecule type" value="Transcribed_RNA"/>
</dbReference>
<proteinExistence type="predicted"/>
<accession>A0A0E9T2X8</accession>
<sequence>MTLAEAREASSCLDALLGSFVTSWMSCCYALGKNVGRLATPREICRSFKCSPFGDNSCQVRFGGVPEV</sequence>
<reference evidence="1" key="2">
    <citation type="journal article" date="2015" name="Fish Shellfish Immunol.">
        <title>Early steps in the European eel (Anguilla anguilla)-Vibrio vulnificus interaction in the gills: Role of the RtxA13 toxin.</title>
        <authorList>
            <person name="Callol A."/>
            <person name="Pajuelo D."/>
            <person name="Ebbesson L."/>
            <person name="Teles M."/>
            <person name="MacKenzie S."/>
            <person name="Amaro C."/>
        </authorList>
    </citation>
    <scope>NUCLEOTIDE SEQUENCE</scope>
</reference>
<dbReference type="PROSITE" id="PS51257">
    <property type="entry name" value="PROKAR_LIPOPROTEIN"/>
    <property type="match status" value="1"/>
</dbReference>
<evidence type="ECO:0000313" key="1">
    <source>
        <dbReference type="EMBL" id="JAH47954.1"/>
    </source>
</evidence>